<accession>A0A0V1AI13</accession>
<keyword evidence="2" id="KW-1185">Reference proteome</keyword>
<protein>
    <submittedName>
        <fullName evidence="1">Uncharacterized protein</fullName>
    </submittedName>
</protein>
<comment type="caution">
    <text evidence="1">The sequence shown here is derived from an EMBL/GenBank/DDBJ whole genome shotgun (WGS) entry which is preliminary data.</text>
</comment>
<reference evidence="1 2" key="1">
    <citation type="submission" date="2015-01" db="EMBL/GenBank/DDBJ databases">
        <title>Evolution of Trichinella species and genotypes.</title>
        <authorList>
            <person name="Korhonen P.K."/>
            <person name="Edoardo P."/>
            <person name="Giuseppe L.R."/>
            <person name="Gasser R.B."/>
        </authorList>
    </citation>
    <scope>NUCLEOTIDE SEQUENCE [LARGE SCALE GENOMIC DNA]</scope>
    <source>
        <strain evidence="1">ISS3</strain>
    </source>
</reference>
<evidence type="ECO:0000313" key="1">
    <source>
        <dbReference type="EMBL" id="KRY24495.1"/>
    </source>
</evidence>
<gene>
    <name evidence="1" type="ORF">T01_9100</name>
</gene>
<dbReference type="Proteomes" id="UP000054776">
    <property type="component" value="Unassembled WGS sequence"/>
</dbReference>
<dbReference type="AlphaFoldDB" id="A0A0V1AI13"/>
<dbReference type="EMBL" id="JYDH01001688">
    <property type="protein sequence ID" value="KRY24495.1"/>
    <property type="molecule type" value="Genomic_DNA"/>
</dbReference>
<dbReference type="InParanoid" id="A0A0V1AI13"/>
<name>A0A0V1AI13_TRISP</name>
<organism evidence="1 2">
    <name type="scientific">Trichinella spiralis</name>
    <name type="common">Trichina worm</name>
    <dbReference type="NCBI Taxonomy" id="6334"/>
    <lineage>
        <taxon>Eukaryota</taxon>
        <taxon>Metazoa</taxon>
        <taxon>Ecdysozoa</taxon>
        <taxon>Nematoda</taxon>
        <taxon>Enoplea</taxon>
        <taxon>Dorylaimia</taxon>
        <taxon>Trichinellida</taxon>
        <taxon>Trichinellidae</taxon>
        <taxon>Trichinella</taxon>
    </lineage>
</organism>
<proteinExistence type="predicted"/>
<sequence>MASYSLKSRHSVKKQQNIASVNFDLLSSPEKQMNQEVEIFLKFVLILFIFFV</sequence>
<evidence type="ECO:0000313" key="2">
    <source>
        <dbReference type="Proteomes" id="UP000054776"/>
    </source>
</evidence>